<keyword evidence="14" id="KW-0829">Tyrosine-protein kinase</keyword>
<name>A0ABS8W9F1_9GAMM</name>
<keyword evidence="8 17" id="KW-0812">Transmembrane</keyword>
<keyword evidence="12 17" id="KW-1133">Transmembrane helix</keyword>
<protein>
    <recommendedName>
        <fullName evidence="4">non-specific protein-tyrosine kinase</fullName>
        <ecNumber evidence="4">2.7.10.2</ecNumber>
    </recommendedName>
</protein>
<keyword evidence="7" id="KW-0808">Transferase</keyword>
<evidence type="ECO:0000256" key="5">
    <source>
        <dbReference type="ARBA" id="ARBA00022475"/>
    </source>
</evidence>
<evidence type="ECO:0000256" key="14">
    <source>
        <dbReference type="ARBA" id="ARBA00023137"/>
    </source>
</evidence>
<evidence type="ECO:0000313" key="21">
    <source>
        <dbReference type="EMBL" id="MCE2595105.1"/>
    </source>
</evidence>
<keyword evidence="5" id="KW-1003">Cell membrane</keyword>
<evidence type="ECO:0000256" key="7">
    <source>
        <dbReference type="ARBA" id="ARBA00022679"/>
    </source>
</evidence>
<dbReference type="EMBL" id="JAIMJA010000008">
    <property type="protein sequence ID" value="MCE2595105.1"/>
    <property type="molecule type" value="Genomic_DNA"/>
</dbReference>
<dbReference type="PANTHER" id="PTHR32309:SF13">
    <property type="entry name" value="FERRIC ENTEROBACTIN TRANSPORT PROTEIN FEPE"/>
    <property type="match status" value="1"/>
</dbReference>
<proteinExistence type="inferred from homology"/>
<dbReference type="CDD" id="cd05387">
    <property type="entry name" value="BY-kinase"/>
    <property type="match status" value="1"/>
</dbReference>
<evidence type="ECO:0000256" key="17">
    <source>
        <dbReference type="SAM" id="Phobius"/>
    </source>
</evidence>
<evidence type="ECO:0000259" key="19">
    <source>
        <dbReference type="Pfam" id="PF13614"/>
    </source>
</evidence>
<evidence type="ECO:0000256" key="16">
    <source>
        <dbReference type="SAM" id="Coils"/>
    </source>
</evidence>
<reference evidence="21 22" key="1">
    <citation type="journal article" date="2022" name="Environ. Microbiol. Rep.">
        <title>Eco-phylogenetic analyses reveal divergent evolution of vitamin B12 metabolism in the marine bacterial family 'Psychromonadaceae'.</title>
        <authorList>
            <person name="Jin X."/>
            <person name="Yang Y."/>
            <person name="Cao H."/>
            <person name="Gao B."/>
            <person name="Zhao Z."/>
        </authorList>
    </citation>
    <scope>NUCLEOTIDE SEQUENCE [LARGE SCALE GENOMIC DNA]</scope>
    <source>
        <strain evidence="21 22">MKS20</strain>
    </source>
</reference>
<dbReference type="InterPro" id="IPR027417">
    <property type="entry name" value="P-loop_NTPase"/>
</dbReference>
<dbReference type="PANTHER" id="PTHR32309">
    <property type="entry name" value="TYROSINE-PROTEIN KINASE"/>
    <property type="match status" value="1"/>
</dbReference>
<feature type="coiled-coil region" evidence="16">
    <location>
        <begin position="218"/>
        <end position="275"/>
    </location>
</feature>
<dbReference type="InterPro" id="IPR005702">
    <property type="entry name" value="Wzc-like_C"/>
</dbReference>
<dbReference type="InterPro" id="IPR032807">
    <property type="entry name" value="GNVR"/>
</dbReference>
<dbReference type="Pfam" id="PF02706">
    <property type="entry name" value="Wzz"/>
    <property type="match status" value="1"/>
</dbReference>
<dbReference type="Pfam" id="PF13807">
    <property type="entry name" value="GNVR"/>
    <property type="match status" value="1"/>
</dbReference>
<comment type="similarity">
    <text evidence="3">Belongs to the etk/wzc family.</text>
</comment>
<evidence type="ECO:0000256" key="9">
    <source>
        <dbReference type="ARBA" id="ARBA00022741"/>
    </source>
</evidence>
<organism evidence="21 22">
    <name type="scientific">Motilimonas cestriensis</name>
    <dbReference type="NCBI Taxonomy" id="2742685"/>
    <lineage>
        <taxon>Bacteria</taxon>
        <taxon>Pseudomonadati</taxon>
        <taxon>Pseudomonadota</taxon>
        <taxon>Gammaproteobacteria</taxon>
        <taxon>Alteromonadales</taxon>
        <taxon>Alteromonadales genera incertae sedis</taxon>
        <taxon>Motilimonas</taxon>
    </lineage>
</organism>
<keyword evidence="16" id="KW-0175">Coiled coil</keyword>
<dbReference type="InterPro" id="IPR050445">
    <property type="entry name" value="Bact_polysacc_biosynth/exp"/>
</dbReference>
<evidence type="ECO:0000256" key="1">
    <source>
        <dbReference type="ARBA" id="ARBA00004429"/>
    </source>
</evidence>
<feature type="coiled-coil region" evidence="16">
    <location>
        <begin position="301"/>
        <end position="349"/>
    </location>
</feature>
<dbReference type="Proteomes" id="UP001201273">
    <property type="component" value="Unassembled WGS sequence"/>
</dbReference>
<feature type="domain" description="AAA" evidence="19">
    <location>
        <begin position="544"/>
        <end position="675"/>
    </location>
</feature>
<feature type="transmembrane region" description="Helical" evidence="17">
    <location>
        <begin position="20"/>
        <end position="40"/>
    </location>
</feature>
<evidence type="ECO:0000259" key="20">
    <source>
        <dbReference type="Pfam" id="PF13807"/>
    </source>
</evidence>
<keyword evidence="9" id="KW-0547">Nucleotide-binding</keyword>
<keyword evidence="10" id="KW-0418">Kinase</keyword>
<evidence type="ECO:0000256" key="8">
    <source>
        <dbReference type="ARBA" id="ARBA00022692"/>
    </source>
</evidence>
<evidence type="ECO:0000259" key="18">
    <source>
        <dbReference type="Pfam" id="PF02706"/>
    </source>
</evidence>
<evidence type="ECO:0000256" key="4">
    <source>
        <dbReference type="ARBA" id="ARBA00011903"/>
    </source>
</evidence>
<evidence type="ECO:0000256" key="12">
    <source>
        <dbReference type="ARBA" id="ARBA00022989"/>
    </source>
</evidence>
<evidence type="ECO:0000256" key="2">
    <source>
        <dbReference type="ARBA" id="ARBA00007316"/>
    </source>
</evidence>
<dbReference type="InterPro" id="IPR025669">
    <property type="entry name" value="AAA_dom"/>
</dbReference>
<evidence type="ECO:0000256" key="6">
    <source>
        <dbReference type="ARBA" id="ARBA00022519"/>
    </source>
</evidence>
<dbReference type="Gene3D" id="3.40.50.300">
    <property type="entry name" value="P-loop containing nucleotide triphosphate hydrolases"/>
    <property type="match status" value="1"/>
</dbReference>
<keyword evidence="11" id="KW-0067">ATP-binding</keyword>
<evidence type="ECO:0000256" key="15">
    <source>
        <dbReference type="ARBA" id="ARBA00051245"/>
    </source>
</evidence>
<gene>
    <name evidence="21" type="ORF">K6Y31_09770</name>
</gene>
<comment type="caution">
    <text evidence="21">The sequence shown here is derived from an EMBL/GenBank/DDBJ whole genome shotgun (WGS) entry which is preliminary data.</text>
</comment>
<feature type="transmembrane region" description="Helical" evidence="17">
    <location>
        <begin position="443"/>
        <end position="463"/>
    </location>
</feature>
<accession>A0ABS8W9F1</accession>
<evidence type="ECO:0000313" key="22">
    <source>
        <dbReference type="Proteomes" id="UP001201273"/>
    </source>
</evidence>
<dbReference type="NCBIfam" id="TIGR01007">
    <property type="entry name" value="eps_fam"/>
    <property type="match status" value="1"/>
</dbReference>
<evidence type="ECO:0000256" key="10">
    <source>
        <dbReference type="ARBA" id="ARBA00022777"/>
    </source>
</evidence>
<evidence type="ECO:0000256" key="13">
    <source>
        <dbReference type="ARBA" id="ARBA00023136"/>
    </source>
</evidence>
<feature type="domain" description="Tyrosine-protein kinase G-rich" evidence="20">
    <location>
        <begin position="392"/>
        <end position="463"/>
    </location>
</feature>
<feature type="domain" description="Polysaccharide chain length determinant N-terminal" evidence="18">
    <location>
        <begin position="8"/>
        <end position="98"/>
    </location>
</feature>
<comment type="catalytic activity">
    <reaction evidence="15">
        <text>L-tyrosyl-[protein] + ATP = O-phospho-L-tyrosyl-[protein] + ADP + H(+)</text>
        <dbReference type="Rhea" id="RHEA:10596"/>
        <dbReference type="Rhea" id="RHEA-COMP:10136"/>
        <dbReference type="Rhea" id="RHEA-COMP:20101"/>
        <dbReference type="ChEBI" id="CHEBI:15378"/>
        <dbReference type="ChEBI" id="CHEBI:30616"/>
        <dbReference type="ChEBI" id="CHEBI:46858"/>
        <dbReference type="ChEBI" id="CHEBI:61978"/>
        <dbReference type="ChEBI" id="CHEBI:456216"/>
        <dbReference type="EC" id="2.7.10.2"/>
    </reaction>
</comment>
<dbReference type="SUPFAM" id="SSF52540">
    <property type="entry name" value="P-loop containing nucleoside triphosphate hydrolases"/>
    <property type="match status" value="1"/>
</dbReference>
<keyword evidence="6" id="KW-0997">Cell inner membrane</keyword>
<sequence length="741" mass="81983">MPQMEQLIDIKQIWLTLLKYKWRILFFSLMVTAIASLVALSKPSIYTATATLLIESKQAKAVSVEEVYGLDTRINEYFLTQFEILKSDSIALAVIRKLDLVNNPEFNPALVQEDKLLDLSVDIYSLLPFLNGLKKPAPELSAEDELYRLEQRVLAIFKSKLSISPVRKTQLVNISFSSVSPTLAAQVANEVGNVYIESNLDSTMQVANKASGWLNDRLATLKAELQASEAKLQDFLKQEGLVDIAGVGGLASQELNELTSQLNKARDRRVAAESLYNLAKSSTQNVAQISAVPEITNHPVIRDVKLAVSNAERKISDLTKRYGPKHPKMKAAQAELASAEKNLDRELRQLVKGIGSEVTAARQAENTIRGEIDSRKAEFQELTVKTARYSEFQREVDSNKQLYDLFLNRYKETSASSDFGSTIARFTDVAHQPLLPSAPKRKLIVLMAFVASFGFGCVVAFVLEALNDTFTSAKQVEHILGVSLLGVLPLVKAKKDKVPTYIYYDEKQRAFSEGVRTIRTGYMLSNMNHDNKSVIVTSSEPSEGKTTSAINLAFGLAQLEKTILIDCDLRRPAIGRRFDLPSAQPGLANLIAGTHTFEECLVKDEVSGLDILSAGLVPPNPQELLASERFTVLLDKLKQRYARIVLDTAPCQAVSDAYLLSQKVDSCILVTRAEHTRTGVVKQTLGKLVQQGVKIDGVILNRLNLKKAAKYSGHGSYYEYYGYAEKATPSQVPIKQESQSA</sequence>
<dbReference type="EC" id="2.7.10.2" evidence="4"/>
<dbReference type="InterPro" id="IPR003856">
    <property type="entry name" value="LPS_length_determ_N"/>
</dbReference>
<dbReference type="Pfam" id="PF13614">
    <property type="entry name" value="AAA_31"/>
    <property type="match status" value="1"/>
</dbReference>
<keyword evidence="22" id="KW-1185">Reference proteome</keyword>
<evidence type="ECO:0000256" key="11">
    <source>
        <dbReference type="ARBA" id="ARBA00022840"/>
    </source>
</evidence>
<comment type="similarity">
    <text evidence="2">Belongs to the CpsD/CapB family.</text>
</comment>
<keyword evidence="13 17" id="KW-0472">Membrane</keyword>
<evidence type="ECO:0000256" key="3">
    <source>
        <dbReference type="ARBA" id="ARBA00008883"/>
    </source>
</evidence>
<comment type="subcellular location">
    <subcellularLocation>
        <location evidence="1">Cell inner membrane</location>
        <topology evidence="1">Multi-pass membrane protein</topology>
    </subcellularLocation>
</comment>